<dbReference type="RefSeq" id="WP_093588010.1">
    <property type="nucleotide sequence ID" value="NZ_FOYL01000001.1"/>
</dbReference>
<dbReference type="InterPro" id="IPR003439">
    <property type="entry name" value="ABC_transporter-like_ATP-bd"/>
</dbReference>
<keyword evidence="5" id="KW-1185">Reference proteome</keyword>
<organism evidence="4 5">
    <name type="scientific">Lentzea waywayandensis</name>
    <dbReference type="NCBI Taxonomy" id="84724"/>
    <lineage>
        <taxon>Bacteria</taxon>
        <taxon>Bacillati</taxon>
        <taxon>Actinomycetota</taxon>
        <taxon>Actinomycetes</taxon>
        <taxon>Pseudonocardiales</taxon>
        <taxon>Pseudonocardiaceae</taxon>
        <taxon>Lentzea</taxon>
    </lineage>
</organism>
<dbReference type="EMBL" id="FOYL01000001">
    <property type="protein sequence ID" value="SFQ97279.1"/>
    <property type="molecule type" value="Genomic_DNA"/>
</dbReference>
<dbReference type="SUPFAM" id="SSF52540">
    <property type="entry name" value="P-loop containing nucleoside triphosphate hydrolases"/>
    <property type="match status" value="1"/>
</dbReference>
<dbReference type="GO" id="GO:0005524">
    <property type="term" value="F:ATP binding"/>
    <property type="evidence" value="ECO:0007669"/>
    <property type="project" value="UniProtKB-KW"/>
</dbReference>
<dbReference type="InterPro" id="IPR003593">
    <property type="entry name" value="AAA+_ATPase"/>
</dbReference>
<evidence type="ECO:0000259" key="3">
    <source>
        <dbReference type="PROSITE" id="PS50893"/>
    </source>
</evidence>
<keyword evidence="1" id="KW-0547">Nucleotide-binding</keyword>
<dbReference type="PANTHER" id="PTHR43038">
    <property type="entry name" value="ATP-BINDING CASSETTE, SUB-FAMILY H, MEMBER 1"/>
    <property type="match status" value="1"/>
</dbReference>
<reference evidence="5" key="1">
    <citation type="submission" date="2016-10" db="EMBL/GenBank/DDBJ databases">
        <authorList>
            <person name="Varghese N."/>
            <person name="Submissions S."/>
        </authorList>
    </citation>
    <scope>NUCLEOTIDE SEQUENCE [LARGE SCALE GENOMIC DNA]</scope>
    <source>
        <strain evidence="5">DSM 44232</strain>
    </source>
</reference>
<protein>
    <submittedName>
        <fullName evidence="4">ABC-2 type transport system ATP-binding protein</fullName>
    </submittedName>
</protein>
<dbReference type="OrthoDB" id="9804819at2"/>
<feature type="domain" description="ABC transporter" evidence="3">
    <location>
        <begin position="7"/>
        <end position="230"/>
    </location>
</feature>
<dbReference type="CDD" id="cd03230">
    <property type="entry name" value="ABC_DR_subfamily_A"/>
    <property type="match status" value="1"/>
</dbReference>
<proteinExistence type="predicted"/>
<accession>A0A1I6CVK9</accession>
<dbReference type="Proteomes" id="UP000198583">
    <property type="component" value="Unassembled WGS sequence"/>
</dbReference>
<dbReference type="PANTHER" id="PTHR43038:SF3">
    <property type="entry name" value="ABC TRANSPORTER G FAMILY MEMBER 20 ISOFORM X1"/>
    <property type="match status" value="1"/>
</dbReference>
<evidence type="ECO:0000313" key="5">
    <source>
        <dbReference type="Proteomes" id="UP000198583"/>
    </source>
</evidence>
<dbReference type="Pfam" id="PF00005">
    <property type="entry name" value="ABC_tran"/>
    <property type="match status" value="1"/>
</dbReference>
<gene>
    <name evidence="4" type="ORF">SAMN04488564_101422</name>
</gene>
<dbReference type="PROSITE" id="PS50893">
    <property type="entry name" value="ABC_TRANSPORTER_2"/>
    <property type="match status" value="1"/>
</dbReference>
<dbReference type="AlphaFoldDB" id="A0A1I6CVK9"/>
<dbReference type="SMART" id="SM00382">
    <property type="entry name" value="AAA"/>
    <property type="match status" value="1"/>
</dbReference>
<keyword evidence="2 4" id="KW-0067">ATP-binding</keyword>
<evidence type="ECO:0000313" key="4">
    <source>
        <dbReference type="EMBL" id="SFQ97279.1"/>
    </source>
</evidence>
<dbReference type="Gene3D" id="3.40.50.300">
    <property type="entry name" value="P-loop containing nucleotide triphosphate hydrolases"/>
    <property type="match status" value="1"/>
</dbReference>
<dbReference type="InterPro" id="IPR027417">
    <property type="entry name" value="P-loop_NTPase"/>
</dbReference>
<evidence type="ECO:0000256" key="1">
    <source>
        <dbReference type="ARBA" id="ARBA00022741"/>
    </source>
</evidence>
<evidence type="ECO:0000256" key="2">
    <source>
        <dbReference type="ARBA" id="ARBA00022840"/>
    </source>
</evidence>
<dbReference type="STRING" id="84724.SAMN04488564_101422"/>
<dbReference type="GO" id="GO:0016887">
    <property type="term" value="F:ATP hydrolysis activity"/>
    <property type="evidence" value="ECO:0007669"/>
    <property type="project" value="InterPro"/>
</dbReference>
<sequence length="240" mass="25420">MTSSAAVEVTGLRVSRGKRLVLRDVSCTIPRGSVTGLLGPSGCGKTTLMRSVVGVQIVESGEVTVLGVPAGSPGLRNRIGYATQNPAVYADLSVAENLRYFCAVLRAPRSDVRRVIDEVGLGGHESQLVSSLSGGELSRTSLAVALLGKPELLVLDEPTVGLDPLLRDELWTLFRELADRGVTLLISSHVMDEAARCERLLLMRDGVLLADDTPAALLSETGTSDLEQAFLSLVRAKEAA</sequence>
<name>A0A1I6CVK9_9PSEU</name>